<dbReference type="PANTHER" id="PTHR43727:SF2">
    <property type="entry name" value="GROUP IV DECARBOXYLASE"/>
    <property type="match status" value="1"/>
</dbReference>
<keyword evidence="5" id="KW-0028">Amino-acid biosynthesis</keyword>
<comment type="function">
    <text evidence="5">Specifically catalyzes the decarboxylation of meso-diaminopimelate (meso-DAP) to L-lysine.</text>
</comment>
<dbReference type="NCBIfam" id="TIGR01048">
    <property type="entry name" value="lysA"/>
    <property type="match status" value="1"/>
</dbReference>
<feature type="binding site" evidence="5">
    <location>
        <position position="291"/>
    </location>
    <ligand>
        <name>substrate</name>
    </ligand>
</feature>
<feature type="modified residue" description="N6-(pyridoxal phosphate)lysine" evidence="5">
    <location>
        <position position="82"/>
    </location>
</feature>
<accession>A0A916NW58</accession>
<keyword evidence="9" id="KW-1185">Reference proteome</keyword>
<dbReference type="EC" id="4.1.1.20" evidence="5 6"/>
<keyword evidence="2 5" id="KW-0210">Decarboxylase</keyword>
<comment type="catalytic activity">
    <reaction evidence="5">
        <text>meso-2,6-diaminopimelate + H(+) = L-lysine + CO2</text>
        <dbReference type="Rhea" id="RHEA:15101"/>
        <dbReference type="ChEBI" id="CHEBI:15378"/>
        <dbReference type="ChEBI" id="CHEBI:16526"/>
        <dbReference type="ChEBI" id="CHEBI:32551"/>
        <dbReference type="ChEBI" id="CHEBI:57791"/>
        <dbReference type="EC" id="4.1.1.20"/>
    </reaction>
</comment>
<dbReference type="HAMAP" id="MF_02120">
    <property type="entry name" value="LysA"/>
    <property type="match status" value="1"/>
</dbReference>
<feature type="binding site" evidence="5">
    <location>
        <position position="358"/>
    </location>
    <ligand>
        <name>substrate</name>
    </ligand>
</feature>
<feature type="binding site" evidence="5">
    <location>
        <position position="386"/>
    </location>
    <ligand>
        <name>pyridoxal 5'-phosphate</name>
        <dbReference type="ChEBI" id="CHEBI:597326"/>
    </ligand>
</feature>
<comment type="subunit">
    <text evidence="5">Homodimer.</text>
</comment>
<dbReference type="GO" id="GO:0009089">
    <property type="term" value="P:lysine biosynthetic process via diaminopimelate"/>
    <property type="evidence" value="ECO:0007669"/>
    <property type="project" value="UniProtKB-UniRule"/>
</dbReference>
<feature type="binding site" evidence="5">
    <location>
        <position position="386"/>
    </location>
    <ligand>
        <name>substrate</name>
    </ligand>
</feature>
<feature type="binding site" evidence="5">
    <location>
        <begin position="288"/>
        <end position="291"/>
    </location>
    <ligand>
        <name>pyridoxal 5'-phosphate</name>
        <dbReference type="ChEBI" id="CHEBI:597326"/>
    </ligand>
</feature>
<evidence type="ECO:0000313" key="8">
    <source>
        <dbReference type="EMBL" id="CAG7614228.1"/>
    </source>
</evidence>
<dbReference type="PANTHER" id="PTHR43727">
    <property type="entry name" value="DIAMINOPIMELATE DECARBOXYLASE"/>
    <property type="match status" value="1"/>
</dbReference>
<dbReference type="AlphaFoldDB" id="A0A916NW58"/>
<dbReference type="CDD" id="cd06828">
    <property type="entry name" value="PLPDE_III_DapDC"/>
    <property type="match status" value="1"/>
</dbReference>
<evidence type="ECO:0000256" key="1">
    <source>
        <dbReference type="ARBA" id="ARBA00001933"/>
    </source>
</evidence>
<sequence length="432" mass="46716">MTANAAAATASLDGMRDILPEHAEVDELGELRIGGVGVSRLAAEYGTPLHIIDEAGLRAQIRRFVDGLRRRWTNSEVLYASKSFPIVEMYRVAAEEGASIDVAGGGEIVLALKAGVDPKRIHFHGNAKTTDELRLALDTGVGTIIIDNFDEIDRLEALLTGPQHVLIRLIPGVEAETHASQATGGVRSKFGFPIEQAVAAIERISAHPLMELDGVHVHIGSQILNVDQFAQAVDSISRSGTFRTYDIGGGLGVKYTYDEVAPSVEEYLDRVVEAAAAHLPADARLVIEPGRSIVARAGVTLYRVVSVKRSGRDFVAVDGGMADQLDIALTGQRYEAVLANRMTEPWDEEVQIVGRQCESGDLLVEDARMPAPAVDDLVALATTGAYSYSMTNNYNGALRPAIVFVQEGEARLVARRETYEDLLRLHEPVQEA</sequence>
<gene>
    <name evidence="8" type="primary">lysA_1</name>
    <name evidence="5" type="synonym">lysA</name>
    <name evidence="8" type="ORF">LEUCIP111803_01769</name>
</gene>
<name>A0A916NW58_9MICO</name>
<evidence type="ECO:0000256" key="2">
    <source>
        <dbReference type="ARBA" id="ARBA00022793"/>
    </source>
</evidence>
<dbReference type="GO" id="GO:0030170">
    <property type="term" value="F:pyridoxal phosphate binding"/>
    <property type="evidence" value="ECO:0007669"/>
    <property type="project" value="UniProtKB-UniRule"/>
</dbReference>
<protein>
    <recommendedName>
        <fullName evidence="5 6">Diaminopimelate decarboxylase</fullName>
        <shortName evidence="5">DAP decarboxylase</shortName>
        <shortName evidence="5">DAPDC</shortName>
        <ecNumber evidence="5 6">4.1.1.20</ecNumber>
    </recommendedName>
</protein>
<evidence type="ECO:0000313" key="9">
    <source>
        <dbReference type="Proteomes" id="UP000693892"/>
    </source>
</evidence>
<dbReference type="RefSeq" id="WP_218115561.1">
    <property type="nucleotide sequence ID" value="NZ_CAJVAP010000019.1"/>
</dbReference>
<evidence type="ECO:0000259" key="7">
    <source>
        <dbReference type="Pfam" id="PF02784"/>
    </source>
</evidence>
<feature type="domain" description="Orn/DAP/Arg decarboxylase 2 N-terminal" evidence="7">
    <location>
        <begin position="59"/>
        <end position="295"/>
    </location>
</feature>
<evidence type="ECO:0000256" key="3">
    <source>
        <dbReference type="ARBA" id="ARBA00022898"/>
    </source>
</evidence>
<evidence type="ECO:0000256" key="6">
    <source>
        <dbReference type="NCBIfam" id="TIGR01048"/>
    </source>
</evidence>
<dbReference type="FunFam" id="3.20.20.10:FF:000003">
    <property type="entry name" value="Diaminopimelate decarboxylase"/>
    <property type="match status" value="1"/>
</dbReference>
<keyword evidence="4 5" id="KW-0456">Lyase</keyword>
<comment type="caution">
    <text evidence="5">Lacks conserved residue(s) required for the propagation of feature annotation.</text>
</comment>
<dbReference type="Pfam" id="PF02784">
    <property type="entry name" value="Orn_Arg_deC_N"/>
    <property type="match status" value="1"/>
</dbReference>
<proteinExistence type="inferred from homology"/>
<comment type="caution">
    <text evidence="8">The sequence shown here is derived from an EMBL/GenBank/DDBJ whole genome shotgun (WGS) entry which is preliminary data.</text>
</comment>
<dbReference type="Proteomes" id="UP000693892">
    <property type="component" value="Unassembled WGS sequence"/>
</dbReference>
<evidence type="ECO:0000256" key="5">
    <source>
        <dbReference type="HAMAP-Rule" id="MF_02120"/>
    </source>
</evidence>
<comment type="pathway">
    <text evidence="5">Amino-acid biosynthesis; L-lysine biosynthesis via DAP pathway; L-lysine from DL-2,6-diaminopimelate: step 1/1.</text>
</comment>
<comment type="cofactor">
    <cofactor evidence="1 5">
        <name>pyridoxal 5'-phosphate</name>
        <dbReference type="ChEBI" id="CHEBI:597326"/>
    </cofactor>
</comment>
<feature type="binding site" evidence="5">
    <location>
        <position position="250"/>
    </location>
    <ligand>
        <name>pyridoxal 5'-phosphate</name>
        <dbReference type="ChEBI" id="CHEBI:597326"/>
    </ligand>
</feature>
<keyword evidence="3 5" id="KW-0663">Pyridoxal phosphate</keyword>
<dbReference type="GO" id="GO:0008836">
    <property type="term" value="F:diaminopimelate decarboxylase activity"/>
    <property type="evidence" value="ECO:0007669"/>
    <property type="project" value="UniProtKB-UniRule"/>
</dbReference>
<keyword evidence="5" id="KW-0457">Lysine biosynthesis</keyword>
<comment type="similarity">
    <text evidence="5">Belongs to the Orn/Lys/Arg decarboxylase class-II family. LysA subfamily.</text>
</comment>
<dbReference type="InterPro" id="IPR002986">
    <property type="entry name" value="DAP_deCOOHase_LysA"/>
</dbReference>
<evidence type="ECO:0000256" key="4">
    <source>
        <dbReference type="ARBA" id="ARBA00023239"/>
    </source>
</evidence>
<organism evidence="8 9">
    <name type="scientific">Leucobacter soli</name>
    <dbReference type="NCBI Taxonomy" id="2812850"/>
    <lineage>
        <taxon>Bacteria</taxon>
        <taxon>Bacillati</taxon>
        <taxon>Actinomycetota</taxon>
        <taxon>Actinomycetes</taxon>
        <taxon>Micrococcales</taxon>
        <taxon>Microbacteriaceae</taxon>
        <taxon>Leucobacter</taxon>
    </lineage>
</organism>
<dbReference type="InterPro" id="IPR022644">
    <property type="entry name" value="De-COase2_N"/>
</dbReference>
<reference evidence="8" key="1">
    <citation type="submission" date="2021-06" db="EMBL/GenBank/DDBJ databases">
        <authorList>
            <person name="Criscuolo A."/>
        </authorList>
    </citation>
    <scope>NUCLEOTIDE SEQUENCE</scope>
    <source>
        <strain evidence="8">CIP111803</strain>
    </source>
</reference>
<dbReference type="EMBL" id="CAJVAP010000019">
    <property type="protein sequence ID" value="CAG7614228.1"/>
    <property type="molecule type" value="Genomic_DNA"/>
</dbReference>